<evidence type="ECO:0000256" key="1">
    <source>
        <dbReference type="SAM" id="MobiDB-lite"/>
    </source>
</evidence>
<evidence type="ECO:0000313" key="5">
    <source>
        <dbReference type="Proteomes" id="UP000001312"/>
    </source>
</evidence>
<dbReference type="OMA" id="WGERDTH"/>
<dbReference type="PANTHER" id="PTHR39614">
    <property type="entry name" value="INTEGRAL MEMBRANE PROTEIN"/>
    <property type="match status" value="1"/>
</dbReference>
<dbReference type="EMBL" id="CH476628">
    <property type="protein sequence ID" value="EDO04345.1"/>
    <property type="molecule type" value="Genomic_DNA"/>
</dbReference>
<evidence type="ECO:0000259" key="3">
    <source>
        <dbReference type="Pfam" id="PF20684"/>
    </source>
</evidence>
<accession>A7ENC9</accession>
<feature type="compositionally biased region" description="Polar residues" evidence="1">
    <location>
        <begin position="203"/>
        <end position="222"/>
    </location>
</feature>
<dbReference type="RefSeq" id="XP_001592587.1">
    <property type="nucleotide sequence ID" value="XM_001592537.1"/>
</dbReference>
<organism evidence="4 5">
    <name type="scientific">Sclerotinia sclerotiorum (strain ATCC 18683 / 1980 / Ss-1)</name>
    <name type="common">White mold</name>
    <name type="synonym">Whetzelinia sclerotiorum</name>
    <dbReference type="NCBI Taxonomy" id="665079"/>
    <lineage>
        <taxon>Eukaryota</taxon>
        <taxon>Fungi</taxon>
        <taxon>Dikarya</taxon>
        <taxon>Ascomycota</taxon>
        <taxon>Pezizomycotina</taxon>
        <taxon>Leotiomycetes</taxon>
        <taxon>Helotiales</taxon>
        <taxon>Sclerotiniaceae</taxon>
        <taxon>Sclerotinia</taxon>
    </lineage>
</organism>
<keyword evidence="2" id="KW-0472">Membrane</keyword>
<dbReference type="AlphaFoldDB" id="A7ENC9"/>
<name>A7ENC9_SCLS1</name>
<feature type="transmembrane region" description="Helical" evidence="2">
    <location>
        <begin position="84"/>
        <end position="108"/>
    </location>
</feature>
<dbReference type="Proteomes" id="UP000001312">
    <property type="component" value="Unassembled WGS sequence"/>
</dbReference>
<proteinExistence type="predicted"/>
<keyword evidence="2" id="KW-1133">Transmembrane helix</keyword>
<protein>
    <recommendedName>
        <fullName evidence="3">Rhodopsin domain-containing protein</fullName>
    </recommendedName>
</protein>
<keyword evidence="2" id="KW-0812">Transmembrane</keyword>
<sequence length="379" mass="42341">MYDKDVLPCIVSTVFFFSFGPVKSYFDQKFPSSCSSDEYMQELGLERCLSTMILGVGARIGSKYLVVRRCSTDDGLIIVAMKGAFWQTIGALDIVTDSGIIFMPIFLVWGLQMQLRRKALVFMAFGTRMFILPISIMRLVVVSSSGSPTLPNQTLVSYRNYVWTSVQLNSAIFFGCLSFLKPFMESMSSGGLAASVNPMDSSYGNNHSQSNSKLSTFLSSRSGWKPSKKNPPRIPQDLRTISTFQDYDEDDEISTPTISSPISNFKNSSPVFNFRFNNINTNAKLSHEGEELCTLRPDGAMNIAHIRRSTPVDNADRSTVGSDKMIIRRTTEWDVREDFENSEGRNTRSGDGDDYEIHKASMEGRDGGGWGERDTHYVG</sequence>
<keyword evidence="5" id="KW-1185">Reference proteome</keyword>
<dbReference type="STRING" id="665079.A7ENC9"/>
<gene>
    <name evidence="4" type="ORF">SS1G_06828</name>
</gene>
<feature type="domain" description="Rhodopsin" evidence="3">
    <location>
        <begin position="83"/>
        <end position="185"/>
    </location>
</feature>
<dbReference type="GeneID" id="5488500"/>
<dbReference type="PANTHER" id="PTHR39614:SF2">
    <property type="entry name" value="INTEGRAL MEMBRANE PROTEIN"/>
    <property type="match status" value="1"/>
</dbReference>
<feature type="region of interest" description="Disordered" evidence="1">
    <location>
        <begin position="338"/>
        <end position="379"/>
    </location>
</feature>
<dbReference type="KEGG" id="ssl:SS1G_06828"/>
<evidence type="ECO:0000313" key="4">
    <source>
        <dbReference type="EMBL" id="EDO04345.1"/>
    </source>
</evidence>
<evidence type="ECO:0000256" key="2">
    <source>
        <dbReference type="SAM" id="Phobius"/>
    </source>
</evidence>
<dbReference type="InParanoid" id="A7ENC9"/>
<dbReference type="InterPro" id="IPR049326">
    <property type="entry name" value="Rhodopsin_dom_fungi"/>
</dbReference>
<reference evidence="5" key="1">
    <citation type="journal article" date="2011" name="PLoS Genet.">
        <title>Genomic analysis of the necrotrophic fungal pathogens Sclerotinia sclerotiorum and Botrytis cinerea.</title>
        <authorList>
            <person name="Amselem J."/>
            <person name="Cuomo C.A."/>
            <person name="van Kan J.A."/>
            <person name="Viaud M."/>
            <person name="Benito E.P."/>
            <person name="Couloux A."/>
            <person name="Coutinho P.M."/>
            <person name="de Vries R.P."/>
            <person name="Dyer P.S."/>
            <person name="Fillinger S."/>
            <person name="Fournier E."/>
            <person name="Gout L."/>
            <person name="Hahn M."/>
            <person name="Kohn L."/>
            <person name="Lapalu N."/>
            <person name="Plummer K.M."/>
            <person name="Pradier J.M."/>
            <person name="Quevillon E."/>
            <person name="Sharon A."/>
            <person name="Simon A."/>
            <person name="ten Have A."/>
            <person name="Tudzynski B."/>
            <person name="Tudzynski P."/>
            <person name="Wincker P."/>
            <person name="Andrew M."/>
            <person name="Anthouard V."/>
            <person name="Beever R.E."/>
            <person name="Beffa R."/>
            <person name="Benoit I."/>
            <person name="Bouzid O."/>
            <person name="Brault B."/>
            <person name="Chen Z."/>
            <person name="Choquer M."/>
            <person name="Collemare J."/>
            <person name="Cotton P."/>
            <person name="Danchin E.G."/>
            <person name="Da Silva C."/>
            <person name="Gautier A."/>
            <person name="Giraud C."/>
            <person name="Giraud T."/>
            <person name="Gonzalez C."/>
            <person name="Grossetete S."/>
            <person name="Guldener U."/>
            <person name="Henrissat B."/>
            <person name="Howlett B.J."/>
            <person name="Kodira C."/>
            <person name="Kretschmer M."/>
            <person name="Lappartient A."/>
            <person name="Leroch M."/>
            <person name="Levis C."/>
            <person name="Mauceli E."/>
            <person name="Neuveglise C."/>
            <person name="Oeser B."/>
            <person name="Pearson M."/>
            <person name="Poulain J."/>
            <person name="Poussereau N."/>
            <person name="Quesneville H."/>
            <person name="Rascle C."/>
            <person name="Schumacher J."/>
            <person name="Segurens B."/>
            <person name="Sexton A."/>
            <person name="Silva E."/>
            <person name="Sirven C."/>
            <person name="Soanes D.M."/>
            <person name="Talbot N.J."/>
            <person name="Templeton M."/>
            <person name="Yandava C."/>
            <person name="Yarden O."/>
            <person name="Zeng Q."/>
            <person name="Rollins J.A."/>
            <person name="Lebrun M.H."/>
            <person name="Dickman M."/>
        </authorList>
    </citation>
    <scope>NUCLEOTIDE SEQUENCE [LARGE SCALE GENOMIC DNA]</scope>
    <source>
        <strain evidence="5">ATCC 18683 / 1980 / Ss-1</strain>
    </source>
</reference>
<feature type="region of interest" description="Disordered" evidence="1">
    <location>
        <begin position="203"/>
        <end position="236"/>
    </location>
</feature>
<dbReference type="Pfam" id="PF20684">
    <property type="entry name" value="Fung_rhodopsin"/>
    <property type="match status" value="1"/>
</dbReference>
<feature type="transmembrane region" description="Helical" evidence="2">
    <location>
        <begin position="120"/>
        <end position="141"/>
    </location>
</feature>